<evidence type="ECO:0000259" key="1">
    <source>
        <dbReference type="Pfam" id="PF01895"/>
    </source>
</evidence>
<dbReference type="InterPro" id="IPR026022">
    <property type="entry name" value="PhoU_dom"/>
</dbReference>
<dbReference type="PANTHER" id="PTHR42930">
    <property type="entry name" value="PHOSPHATE-SPECIFIC TRANSPORT SYSTEM ACCESSORY PROTEIN PHOU"/>
    <property type="match status" value="1"/>
</dbReference>
<feature type="domain" description="PhoU" evidence="1">
    <location>
        <begin position="26"/>
        <end position="111"/>
    </location>
</feature>
<dbReference type="GO" id="GO:0030643">
    <property type="term" value="P:intracellular phosphate ion homeostasis"/>
    <property type="evidence" value="ECO:0007669"/>
    <property type="project" value="InterPro"/>
</dbReference>
<dbReference type="InterPro" id="IPR028366">
    <property type="entry name" value="PhoU"/>
</dbReference>
<dbReference type="PANTHER" id="PTHR42930:SF3">
    <property type="entry name" value="PHOSPHATE-SPECIFIC TRANSPORT SYSTEM ACCESSORY PROTEIN PHOU"/>
    <property type="match status" value="1"/>
</dbReference>
<name>A0A381YJ36_9ZZZZ</name>
<accession>A0A381YJ36</accession>
<sequence>MTIFKEILAIWKSDNLLSQAWEDSLRMLSLSNDIFVQSIQYFNSGENIDAVKALKKEDQSINDYYQLVRRKVITHYSIDKPPIDTSGGLTLINMVVDIERIGDYCKNISDLTLMREGPIDFGELSNEIKSMEEEVESRFTKTIKAIQDQDETLADELLKSYKKMITKVSDDIVKNVASGKIQFNDSSQGASIVLYARYLKRIGAHLKNITSTIVNPYDRIGYNQ</sequence>
<dbReference type="Gene3D" id="1.20.58.220">
    <property type="entry name" value="Phosphate transport system protein phou homolog 2, domain 2"/>
    <property type="match status" value="2"/>
</dbReference>
<organism evidence="2">
    <name type="scientific">marine metagenome</name>
    <dbReference type="NCBI Taxonomy" id="408172"/>
    <lineage>
        <taxon>unclassified sequences</taxon>
        <taxon>metagenomes</taxon>
        <taxon>ecological metagenomes</taxon>
    </lineage>
</organism>
<protein>
    <recommendedName>
        <fullName evidence="1">PhoU domain-containing protein</fullName>
    </recommendedName>
</protein>
<feature type="domain" description="PhoU" evidence="1">
    <location>
        <begin position="128"/>
        <end position="210"/>
    </location>
</feature>
<dbReference type="AlphaFoldDB" id="A0A381YJ36"/>
<reference evidence="2" key="1">
    <citation type="submission" date="2018-05" db="EMBL/GenBank/DDBJ databases">
        <authorList>
            <person name="Lanie J.A."/>
            <person name="Ng W.-L."/>
            <person name="Kazmierczak K.M."/>
            <person name="Andrzejewski T.M."/>
            <person name="Davidsen T.M."/>
            <person name="Wayne K.J."/>
            <person name="Tettelin H."/>
            <person name="Glass J.I."/>
            <person name="Rusch D."/>
            <person name="Podicherti R."/>
            <person name="Tsui H.-C.T."/>
            <person name="Winkler M.E."/>
        </authorList>
    </citation>
    <scope>NUCLEOTIDE SEQUENCE</scope>
</reference>
<dbReference type="SUPFAM" id="SSF109755">
    <property type="entry name" value="PhoU-like"/>
    <property type="match status" value="1"/>
</dbReference>
<proteinExistence type="predicted"/>
<evidence type="ECO:0000313" key="2">
    <source>
        <dbReference type="EMBL" id="SVA76622.1"/>
    </source>
</evidence>
<dbReference type="InterPro" id="IPR038078">
    <property type="entry name" value="PhoU-like_sf"/>
</dbReference>
<gene>
    <name evidence="2" type="ORF">METZ01_LOCUS129476</name>
</gene>
<dbReference type="GO" id="GO:0045936">
    <property type="term" value="P:negative regulation of phosphate metabolic process"/>
    <property type="evidence" value="ECO:0007669"/>
    <property type="project" value="InterPro"/>
</dbReference>
<dbReference type="Pfam" id="PF01895">
    <property type="entry name" value="PhoU"/>
    <property type="match status" value="2"/>
</dbReference>
<dbReference type="EMBL" id="UINC01018275">
    <property type="protein sequence ID" value="SVA76622.1"/>
    <property type="molecule type" value="Genomic_DNA"/>
</dbReference>